<feature type="compositionally biased region" description="Polar residues" evidence="1">
    <location>
        <begin position="712"/>
        <end position="728"/>
    </location>
</feature>
<keyword evidence="3" id="KW-1185">Reference proteome</keyword>
<organism evidence="2 3">
    <name type="scientific">Galerina marginata (strain CBS 339.88)</name>
    <dbReference type="NCBI Taxonomy" id="685588"/>
    <lineage>
        <taxon>Eukaryota</taxon>
        <taxon>Fungi</taxon>
        <taxon>Dikarya</taxon>
        <taxon>Basidiomycota</taxon>
        <taxon>Agaricomycotina</taxon>
        <taxon>Agaricomycetes</taxon>
        <taxon>Agaricomycetidae</taxon>
        <taxon>Agaricales</taxon>
        <taxon>Agaricineae</taxon>
        <taxon>Strophariaceae</taxon>
        <taxon>Galerina</taxon>
    </lineage>
</organism>
<evidence type="ECO:0000313" key="3">
    <source>
        <dbReference type="Proteomes" id="UP000027222"/>
    </source>
</evidence>
<reference evidence="3" key="1">
    <citation type="journal article" date="2014" name="Proc. Natl. Acad. Sci. U.S.A.">
        <title>Extensive sampling of basidiomycete genomes demonstrates inadequacy of the white-rot/brown-rot paradigm for wood decay fungi.</title>
        <authorList>
            <person name="Riley R."/>
            <person name="Salamov A.A."/>
            <person name="Brown D.W."/>
            <person name="Nagy L.G."/>
            <person name="Floudas D."/>
            <person name="Held B.W."/>
            <person name="Levasseur A."/>
            <person name="Lombard V."/>
            <person name="Morin E."/>
            <person name="Otillar R."/>
            <person name="Lindquist E.A."/>
            <person name="Sun H."/>
            <person name="LaButti K.M."/>
            <person name="Schmutz J."/>
            <person name="Jabbour D."/>
            <person name="Luo H."/>
            <person name="Baker S.E."/>
            <person name="Pisabarro A.G."/>
            <person name="Walton J.D."/>
            <person name="Blanchette R.A."/>
            <person name="Henrissat B."/>
            <person name="Martin F."/>
            <person name="Cullen D."/>
            <person name="Hibbett D.S."/>
            <person name="Grigoriev I.V."/>
        </authorList>
    </citation>
    <scope>NUCLEOTIDE SEQUENCE [LARGE SCALE GENOMIC DNA]</scope>
    <source>
        <strain evidence="3">CBS 339.88</strain>
    </source>
</reference>
<feature type="compositionally biased region" description="Basic and acidic residues" evidence="1">
    <location>
        <begin position="449"/>
        <end position="460"/>
    </location>
</feature>
<feature type="compositionally biased region" description="Polar residues" evidence="1">
    <location>
        <begin position="1262"/>
        <end position="1271"/>
    </location>
</feature>
<feature type="compositionally biased region" description="Polar residues" evidence="1">
    <location>
        <begin position="417"/>
        <end position="431"/>
    </location>
</feature>
<evidence type="ECO:0000313" key="2">
    <source>
        <dbReference type="EMBL" id="KDR72680.1"/>
    </source>
</evidence>
<dbReference type="PANTHER" id="PTHR47357:SF1">
    <property type="entry name" value="SPINDLE POLE BODY COMPONENT 110"/>
    <property type="match status" value="1"/>
</dbReference>
<feature type="compositionally biased region" description="Pro residues" evidence="1">
    <location>
        <begin position="461"/>
        <end position="477"/>
    </location>
</feature>
<name>A0A067SP03_GALM3</name>
<feature type="compositionally biased region" description="Basic and acidic residues" evidence="1">
    <location>
        <begin position="741"/>
        <end position="753"/>
    </location>
</feature>
<feature type="compositionally biased region" description="Polar residues" evidence="1">
    <location>
        <begin position="1201"/>
        <end position="1214"/>
    </location>
</feature>
<feature type="compositionally biased region" description="Low complexity" evidence="1">
    <location>
        <begin position="432"/>
        <end position="445"/>
    </location>
</feature>
<gene>
    <name evidence="2" type="ORF">GALMADRAFT_760208</name>
</gene>
<feature type="compositionally biased region" description="Low complexity" evidence="1">
    <location>
        <begin position="279"/>
        <end position="290"/>
    </location>
</feature>
<protein>
    <submittedName>
        <fullName evidence="2">Uncharacterized protein</fullName>
    </submittedName>
</protein>
<feature type="compositionally biased region" description="Basic and acidic residues" evidence="1">
    <location>
        <begin position="654"/>
        <end position="665"/>
    </location>
</feature>
<feature type="compositionally biased region" description="Basic and acidic residues" evidence="1">
    <location>
        <begin position="1304"/>
        <end position="1333"/>
    </location>
</feature>
<feature type="compositionally biased region" description="Low complexity" evidence="1">
    <location>
        <begin position="1216"/>
        <end position="1235"/>
    </location>
</feature>
<dbReference type="EMBL" id="KL142388">
    <property type="protein sequence ID" value="KDR72680.1"/>
    <property type="molecule type" value="Genomic_DNA"/>
</dbReference>
<feature type="region of interest" description="Disordered" evidence="1">
    <location>
        <begin position="128"/>
        <end position="154"/>
    </location>
</feature>
<feature type="compositionally biased region" description="Acidic residues" evidence="1">
    <location>
        <begin position="803"/>
        <end position="844"/>
    </location>
</feature>
<proteinExistence type="predicted"/>
<feature type="compositionally biased region" description="Basic and acidic residues" evidence="1">
    <location>
        <begin position="1151"/>
        <end position="1169"/>
    </location>
</feature>
<feature type="compositionally biased region" description="Basic and acidic residues" evidence="1">
    <location>
        <begin position="845"/>
        <end position="1142"/>
    </location>
</feature>
<dbReference type="GO" id="GO:0005200">
    <property type="term" value="F:structural constituent of cytoskeleton"/>
    <property type="evidence" value="ECO:0007669"/>
    <property type="project" value="TreeGrafter"/>
</dbReference>
<dbReference type="Proteomes" id="UP000027222">
    <property type="component" value="Unassembled WGS sequence"/>
</dbReference>
<feature type="compositionally biased region" description="Pro residues" evidence="1">
    <location>
        <begin position="1236"/>
        <end position="1246"/>
    </location>
</feature>
<dbReference type="STRING" id="685588.A0A067SP03"/>
<dbReference type="OrthoDB" id="412109at2759"/>
<sequence>MPTLSAHAPSTTTTALKSDGADFEPDDDWKAQLKKRIEDGFQSMVQDAKENQAAELRKAVVSAHDRIRLENEYKDAMNTIKSLAHEQYLVELDRERNQRRWTAGAPMHPGWRSILQEEQQHIMNSIKQGNHTDSSAARPASSESPTEERHNGVPSAAAVNNETPHVDVTAQHAPTPPPPPHPQHREERDREKPPKPPPQSARRTADAQSTLSSREHDDYAAHSTRRQHGPVHERPTLPDNWIAKEIVDEPDDLLRPPSSRNRQSADKQPVTPDRERWDGSLGRSSGSIRSVASDRATPRSPPKPEVWKPSIPPAEEVSTAASKSYNLGRRGSTASIRSTGSGASIRPSITETIPERVDDLLEEVPDTPDRERGHDQDKRKSTDKARDKEKRPARRRDSRPSPVDVALRHDEPLGSSGLRSAGTSSATMQYATSPSTLKPLSSKSSFASNEERYHTADRPLKPPSLYPDPRDMLPPPSQRDSAPFLHRDMHFPSRDLPSSARPVPPRSPYGGDDRDYNPSYPPVGRPIGPKSPFGGDRDYPPNSHPPISHKSSFNYEDRRRDRDREWDREPHREREPLWEGDRDMRDYRDRDRERERDRDRDRDSLRERERDMYSDSRHPSHYPYSSRPSAGYPTPPSSASRHTSHDYLPMGEIYEERERDRDRYYRQPPPPPPDDWDYPRVPDNGRAPLTRQPSYRREEADRRDVDNYSRYAPSSGSIPIPRHTSSNEEVPAWREWSMEGSGRRLSNEPRYDSYARSPPPAEHFQRRRTGHPPVQTYHDNPSRADSPTYDPPDPRARRRRPDDDDDDEYDDIGSDEEAEDEPAPSASEEESEGVEETEDDYLFEEEAKRMEEERKAADEKIRETELQLQRLREEEMRLEEETKRKEEEAKRREEEVKRKEEEILRKEEEARVREEIRKREEEEVRKEEERKRKEEEIRKKEEDSKKREKEVKKREQDAKRKADEAKKLELEAKRKEDDLRKKEEQTRKKEERLKEDAEKTKILQLEAKRIADEAREKQENLRKLEEETRRKEQEIREREAALYVREEELKRREAEAKKKEEETRRKEREAKQKEEEEARRREEERRKEEEAAKEEKRREEAKARADKARLDQEMKRQQQEAERRRHEDEFSDIDPRIMEEQARLWQQAQFRKREEDIKRSRAEGRKRNDSIGNDSTWTGPAFPGPSASPGTSPGTSRSPPQYNGSSATTATGDRNSGGSAWSTPASAWSSSTPKPTAVPPSTPKPTVPQSSTPKPPTVPSSNIPRPSTTVPPVSAGKPRTGSVSSGTYPAGTSPHPPSGFSESEWSRRHAEFTNDQQEKFRREQEKIEAERQMRSAGKPLSREDLQRVFAQHERLWDRLANSNDLMWVDFPWPMARAPANPEEISSALISAYFQSPFWPDKEKSKTPKDRIKEHMRRWHPDRFDTKTLPRVVESEREKVKHGAGNVARHLSDLLRKENENSSSVNIFGD</sequence>
<feature type="region of interest" description="Disordered" evidence="1">
    <location>
        <begin position="1"/>
        <end position="26"/>
    </location>
</feature>
<evidence type="ECO:0000256" key="1">
    <source>
        <dbReference type="SAM" id="MobiDB-lite"/>
    </source>
</evidence>
<feature type="compositionally biased region" description="Basic and acidic residues" evidence="1">
    <location>
        <begin position="367"/>
        <end position="390"/>
    </location>
</feature>
<feature type="compositionally biased region" description="Polar residues" evidence="1">
    <location>
        <begin position="332"/>
        <end position="351"/>
    </location>
</feature>
<dbReference type="GO" id="GO:0005856">
    <property type="term" value="C:cytoskeleton"/>
    <property type="evidence" value="ECO:0007669"/>
    <property type="project" value="TreeGrafter"/>
</dbReference>
<feature type="region of interest" description="Disordered" evidence="1">
    <location>
        <begin position="168"/>
        <end position="1340"/>
    </location>
</feature>
<feature type="compositionally biased region" description="Low complexity" evidence="1">
    <location>
        <begin position="1178"/>
        <end position="1200"/>
    </location>
</feature>
<accession>A0A067SP03</accession>
<feature type="compositionally biased region" description="Basic and acidic residues" evidence="1">
    <location>
        <begin position="555"/>
        <end position="618"/>
    </location>
</feature>
<dbReference type="PANTHER" id="PTHR47357">
    <property type="entry name" value="COP1-INTERACTIVE PROTEIN 1"/>
    <property type="match status" value="1"/>
</dbReference>
<feature type="compositionally biased region" description="Basic and acidic residues" evidence="1">
    <location>
        <begin position="183"/>
        <end position="194"/>
    </location>
</feature>
<feature type="compositionally biased region" description="Basic and acidic residues" evidence="1">
    <location>
        <begin position="695"/>
        <end position="707"/>
    </location>
</feature>
<feature type="compositionally biased region" description="Low complexity" evidence="1">
    <location>
        <begin position="134"/>
        <end position="144"/>
    </location>
</feature>
<dbReference type="HOGENOM" id="CLU_254491_0_0_1"/>